<dbReference type="Pfam" id="PF10014">
    <property type="entry name" value="2OG-Fe_Oxy_2"/>
    <property type="match status" value="1"/>
</dbReference>
<reference evidence="2" key="1">
    <citation type="journal article" date="2019" name="Int. J. Syst. Evol. Microbiol.">
        <title>The Global Catalogue of Microorganisms (GCM) 10K type strain sequencing project: providing services to taxonomists for standard genome sequencing and annotation.</title>
        <authorList>
            <consortium name="The Broad Institute Genomics Platform"/>
            <consortium name="The Broad Institute Genome Sequencing Center for Infectious Disease"/>
            <person name="Wu L."/>
            <person name="Ma J."/>
        </authorList>
    </citation>
    <scope>NUCLEOTIDE SEQUENCE [LARGE SCALE GENOMIC DNA]</scope>
    <source>
        <strain evidence="2">JCM 16373</strain>
    </source>
</reference>
<dbReference type="Gene3D" id="2.60.120.620">
    <property type="entry name" value="q2cbj1_9rhob like domain"/>
    <property type="match status" value="1"/>
</dbReference>
<evidence type="ECO:0000313" key="1">
    <source>
        <dbReference type="EMBL" id="GAA2591342.1"/>
    </source>
</evidence>
<evidence type="ECO:0008006" key="3">
    <source>
        <dbReference type="Google" id="ProtNLM"/>
    </source>
</evidence>
<dbReference type="EMBL" id="BAAARJ010000001">
    <property type="protein sequence ID" value="GAA2591342.1"/>
    <property type="molecule type" value="Genomic_DNA"/>
</dbReference>
<accession>A0ABP6C236</accession>
<dbReference type="Proteomes" id="UP001501447">
    <property type="component" value="Unassembled WGS sequence"/>
</dbReference>
<proteinExistence type="predicted"/>
<evidence type="ECO:0000313" key="2">
    <source>
        <dbReference type="Proteomes" id="UP001501447"/>
    </source>
</evidence>
<sequence>MCEYGVMYVTFNGQHYQLVTLDNFPHDIRDEFATLPLDQYCDGKFRYRRFSQYLIRHTTAWQLELLPHRPFCQATQFNGVTGGLLREYEPLRIDPALLVRAGAEAVPLDETLEWQVDVHQWRVIVNDETRGVSVPEGPHQDGHTYSMIAVVDRQNIGGGETQLMTLDSDEPFLSLTLGPGEAIVLDDRAMRHYATDITTPAAQEGHRDLFLLAYNTWPDRRYGEAYETDVLNGTWRGGR</sequence>
<dbReference type="InterPro" id="IPR018724">
    <property type="entry name" value="2OG-Fe_dioxygenase"/>
</dbReference>
<keyword evidence="2" id="KW-1185">Reference proteome</keyword>
<name>A0ABP6C236_9ACTN</name>
<protein>
    <recommendedName>
        <fullName evidence="3">2OG-Fe dioxygenase family protein</fullName>
    </recommendedName>
</protein>
<organism evidence="1 2">
    <name type="scientific">Streptomyces axinellae</name>
    <dbReference type="NCBI Taxonomy" id="552788"/>
    <lineage>
        <taxon>Bacteria</taxon>
        <taxon>Bacillati</taxon>
        <taxon>Actinomycetota</taxon>
        <taxon>Actinomycetes</taxon>
        <taxon>Kitasatosporales</taxon>
        <taxon>Streptomycetaceae</taxon>
        <taxon>Streptomyces</taxon>
    </lineage>
</organism>
<comment type="caution">
    <text evidence="1">The sequence shown here is derived from an EMBL/GenBank/DDBJ whole genome shotgun (WGS) entry which is preliminary data.</text>
</comment>
<gene>
    <name evidence="1" type="ORF">GCM10009863_00370</name>
</gene>